<proteinExistence type="predicted"/>
<evidence type="ECO:0000313" key="2">
    <source>
        <dbReference type="EMBL" id="CAH2010731.1"/>
    </source>
</evidence>
<dbReference type="OrthoDB" id="1667110at2759"/>
<accession>A0A9P0Q4V7</accession>
<dbReference type="Proteomes" id="UP001152888">
    <property type="component" value="Unassembled WGS sequence"/>
</dbReference>
<reference evidence="2" key="1">
    <citation type="submission" date="2022-03" db="EMBL/GenBank/DDBJ databases">
        <authorList>
            <person name="Sayadi A."/>
        </authorList>
    </citation>
    <scope>NUCLEOTIDE SEQUENCE</scope>
</reference>
<dbReference type="AlphaFoldDB" id="A0A9P0Q4V7"/>
<dbReference type="EMBL" id="CAKOFQ010007999">
    <property type="protein sequence ID" value="CAH2010731.1"/>
    <property type="molecule type" value="Genomic_DNA"/>
</dbReference>
<feature type="domain" description="DUF7030" evidence="1">
    <location>
        <begin position="9"/>
        <end position="55"/>
    </location>
</feature>
<evidence type="ECO:0000313" key="3">
    <source>
        <dbReference type="Proteomes" id="UP001152888"/>
    </source>
</evidence>
<evidence type="ECO:0000259" key="1">
    <source>
        <dbReference type="Pfam" id="PF22989"/>
    </source>
</evidence>
<protein>
    <recommendedName>
        <fullName evidence="1">DUF7030 domain-containing protein</fullName>
    </recommendedName>
</protein>
<dbReference type="Pfam" id="PF22989">
    <property type="entry name" value="DUF7030"/>
    <property type="match status" value="1"/>
</dbReference>
<dbReference type="InterPro" id="IPR054294">
    <property type="entry name" value="DUF7030"/>
</dbReference>
<keyword evidence="3" id="KW-1185">Reference proteome</keyword>
<gene>
    <name evidence="2" type="ORF">ACAOBT_LOCUS31732</name>
</gene>
<sequence length="69" mass="8047">MAYKCREDIVGKRFLSISGFAKLKSKKVGEWGWRGGVIRAATHRDNKNPDLQGCMTYLCFLRTRRKFHL</sequence>
<organism evidence="2 3">
    <name type="scientific">Acanthoscelides obtectus</name>
    <name type="common">Bean weevil</name>
    <name type="synonym">Bruchus obtectus</name>
    <dbReference type="NCBI Taxonomy" id="200917"/>
    <lineage>
        <taxon>Eukaryota</taxon>
        <taxon>Metazoa</taxon>
        <taxon>Ecdysozoa</taxon>
        <taxon>Arthropoda</taxon>
        <taxon>Hexapoda</taxon>
        <taxon>Insecta</taxon>
        <taxon>Pterygota</taxon>
        <taxon>Neoptera</taxon>
        <taxon>Endopterygota</taxon>
        <taxon>Coleoptera</taxon>
        <taxon>Polyphaga</taxon>
        <taxon>Cucujiformia</taxon>
        <taxon>Chrysomeloidea</taxon>
        <taxon>Chrysomelidae</taxon>
        <taxon>Bruchinae</taxon>
        <taxon>Bruchini</taxon>
        <taxon>Acanthoscelides</taxon>
    </lineage>
</organism>
<name>A0A9P0Q4V7_ACAOB</name>
<comment type="caution">
    <text evidence="2">The sequence shown here is derived from an EMBL/GenBank/DDBJ whole genome shotgun (WGS) entry which is preliminary data.</text>
</comment>